<accession>A0A6J5KTJ8</accession>
<sequence length="67" mass="7505">MDVYSPKLVNDNLIKVVVDKLKETFGDDIASPIHEPVRFSAQVKLAKTILERNVPNTSIEVVNNDPE</sequence>
<proteinExistence type="predicted"/>
<gene>
    <name evidence="1" type="ORF">UFOVP49_161</name>
</gene>
<dbReference type="EMBL" id="LR796178">
    <property type="protein sequence ID" value="CAB4124323.1"/>
    <property type="molecule type" value="Genomic_DNA"/>
</dbReference>
<organism evidence="1">
    <name type="scientific">uncultured Caudovirales phage</name>
    <dbReference type="NCBI Taxonomy" id="2100421"/>
    <lineage>
        <taxon>Viruses</taxon>
        <taxon>Duplodnaviria</taxon>
        <taxon>Heunggongvirae</taxon>
        <taxon>Uroviricota</taxon>
        <taxon>Caudoviricetes</taxon>
        <taxon>Peduoviridae</taxon>
        <taxon>Maltschvirus</taxon>
        <taxon>Maltschvirus maltsch</taxon>
    </lineage>
</organism>
<reference evidence="1" key="1">
    <citation type="submission" date="2020-04" db="EMBL/GenBank/DDBJ databases">
        <authorList>
            <person name="Chiriac C."/>
            <person name="Salcher M."/>
            <person name="Ghai R."/>
            <person name="Kavagutti S V."/>
        </authorList>
    </citation>
    <scope>NUCLEOTIDE SEQUENCE</scope>
</reference>
<protein>
    <submittedName>
        <fullName evidence="1">Uncharacterized protein</fullName>
    </submittedName>
</protein>
<evidence type="ECO:0000313" key="1">
    <source>
        <dbReference type="EMBL" id="CAB4124323.1"/>
    </source>
</evidence>
<name>A0A6J5KTJ8_9CAUD</name>